<comment type="caution">
    <text evidence="2">The sequence shown here is derived from an EMBL/GenBank/DDBJ whole genome shotgun (WGS) entry which is preliminary data.</text>
</comment>
<accession>A0A6V8L395</accession>
<protein>
    <submittedName>
        <fullName evidence="2">Uncharacterized protein</fullName>
    </submittedName>
</protein>
<feature type="compositionally biased region" description="Basic and acidic residues" evidence="1">
    <location>
        <begin position="55"/>
        <end position="64"/>
    </location>
</feature>
<feature type="compositionally biased region" description="Low complexity" evidence="1">
    <location>
        <begin position="66"/>
        <end position="89"/>
    </location>
</feature>
<feature type="compositionally biased region" description="Low complexity" evidence="1">
    <location>
        <begin position="102"/>
        <end position="124"/>
    </location>
</feature>
<reference evidence="2 3" key="1">
    <citation type="submission" date="2020-03" db="EMBL/GenBank/DDBJ databases">
        <title>Whole genome shotgun sequence of Phytohabitans rumicis NBRC 108638.</title>
        <authorList>
            <person name="Komaki H."/>
            <person name="Tamura T."/>
        </authorList>
    </citation>
    <scope>NUCLEOTIDE SEQUENCE [LARGE SCALE GENOMIC DNA]</scope>
    <source>
        <strain evidence="2 3">NBRC 108638</strain>
    </source>
</reference>
<dbReference type="Proteomes" id="UP000482960">
    <property type="component" value="Unassembled WGS sequence"/>
</dbReference>
<evidence type="ECO:0000313" key="3">
    <source>
        <dbReference type="Proteomes" id="UP000482960"/>
    </source>
</evidence>
<evidence type="ECO:0000256" key="1">
    <source>
        <dbReference type="SAM" id="MobiDB-lite"/>
    </source>
</evidence>
<feature type="region of interest" description="Disordered" evidence="1">
    <location>
        <begin position="49"/>
        <end position="124"/>
    </location>
</feature>
<feature type="region of interest" description="Disordered" evidence="1">
    <location>
        <begin position="1"/>
        <end position="24"/>
    </location>
</feature>
<reference evidence="2 3" key="2">
    <citation type="submission" date="2020-03" db="EMBL/GenBank/DDBJ databases">
        <authorList>
            <person name="Ichikawa N."/>
            <person name="Kimura A."/>
            <person name="Kitahashi Y."/>
            <person name="Uohara A."/>
        </authorList>
    </citation>
    <scope>NUCLEOTIDE SEQUENCE [LARGE SCALE GENOMIC DNA]</scope>
    <source>
        <strain evidence="2 3">NBRC 108638</strain>
    </source>
</reference>
<keyword evidence="3" id="KW-1185">Reference proteome</keyword>
<name>A0A6V8L395_9ACTN</name>
<dbReference type="EMBL" id="BLPG01000001">
    <property type="protein sequence ID" value="GFJ91742.1"/>
    <property type="molecule type" value="Genomic_DNA"/>
</dbReference>
<evidence type="ECO:0000313" key="2">
    <source>
        <dbReference type="EMBL" id="GFJ91742.1"/>
    </source>
</evidence>
<sequence>MAAQPIETWSSCMPDVGTESTEAGEASRRFSATIPAAVYCAIISPELTPASGDRNAGRSRERHTSSSRSTRRSAIAPTSAAAMAMKSAANPSGAPWKLPVDSTRPSGRTTGLSTTLSSSRSATAEANASVSRAAPATWGAHRIEYASCTACTMSLRCESMIPESCSSRWMLAAEMACPGCGRIACNSGRNGRSVPSMASMARAAVTSAIVKR</sequence>
<organism evidence="2 3">
    <name type="scientific">Phytohabitans rumicis</name>
    <dbReference type="NCBI Taxonomy" id="1076125"/>
    <lineage>
        <taxon>Bacteria</taxon>
        <taxon>Bacillati</taxon>
        <taxon>Actinomycetota</taxon>
        <taxon>Actinomycetes</taxon>
        <taxon>Micromonosporales</taxon>
        <taxon>Micromonosporaceae</taxon>
    </lineage>
</organism>
<gene>
    <name evidence="2" type="ORF">Prum_053840</name>
</gene>
<proteinExistence type="predicted"/>
<dbReference type="AlphaFoldDB" id="A0A6V8L395"/>